<evidence type="ECO:0000313" key="7">
    <source>
        <dbReference type="EMBL" id="MCU4742430.1"/>
    </source>
</evidence>
<gene>
    <name evidence="7" type="ORF">OB960_13590</name>
</gene>
<comment type="subcellular location">
    <subcellularLocation>
        <location evidence="1">Membrane</location>
        <topology evidence="1">Multi-pass membrane protein</topology>
    </subcellularLocation>
</comment>
<evidence type="ECO:0000256" key="5">
    <source>
        <dbReference type="SAM" id="Phobius"/>
    </source>
</evidence>
<feature type="transmembrane region" description="Helical" evidence="5">
    <location>
        <begin position="160"/>
        <end position="179"/>
    </location>
</feature>
<accession>A0AAP3E2J3</accession>
<protein>
    <submittedName>
        <fullName evidence="7">YIP1 family protein</fullName>
    </submittedName>
</protein>
<sequence length="220" mass="24157">MFRQVAAYMDNKIERRLDRRGFSLEAVLVFVCGLLGSIGFAYIWMTAADEMGDVGDSLTYEFLASAMAPVLLLFGLWIWYTVGAHLLASHYRGRGPIIRLLRTTAWALIPIGIWYLIRSAVIIALFYTVEIPENPSQEAPGIGASATHDYILGLGLEDPIYVGTLLLGVLFTAWSGYLLSTAVQRSKNIEQDDARKVAGILSGVFALYLVWSALGYAGIA</sequence>
<keyword evidence="3 5" id="KW-1133">Transmembrane helix</keyword>
<dbReference type="EMBL" id="JAOPKA010000008">
    <property type="protein sequence ID" value="MCU4742430.1"/>
    <property type="molecule type" value="Genomic_DNA"/>
</dbReference>
<evidence type="ECO:0000313" key="8">
    <source>
        <dbReference type="Proteomes" id="UP001321018"/>
    </source>
</evidence>
<dbReference type="Proteomes" id="UP001321018">
    <property type="component" value="Unassembled WGS sequence"/>
</dbReference>
<dbReference type="InterPro" id="IPR006977">
    <property type="entry name" value="Yip1_dom"/>
</dbReference>
<feature type="domain" description="Yip1" evidence="6">
    <location>
        <begin position="24"/>
        <end position="213"/>
    </location>
</feature>
<reference evidence="7" key="1">
    <citation type="submission" date="2022-09" db="EMBL/GenBank/DDBJ databases">
        <title>Enrichment on poylsaccharides allowed isolation of novel metabolic and taxonomic groups of Haloarchaea.</title>
        <authorList>
            <person name="Sorokin D.Y."/>
            <person name="Elcheninov A.G."/>
            <person name="Khizhniak T.V."/>
            <person name="Kolganova T.V."/>
            <person name="Kublanov I.V."/>
        </authorList>
    </citation>
    <scope>NUCLEOTIDE SEQUENCE</scope>
    <source>
        <strain evidence="7">AArc-xg1-1</strain>
    </source>
</reference>
<dbReference type="AlphaFoldDB" id="A0AAP3E2J3"/>
<evidence type="ECO:0000256" key="4">
    <source>
        <dbReference type="ARBA" id="ARBA00023136"/>
    </source>
</evidence>
<name>A0AAP3E2J3_9EURY</name>
<organism evidence="7 8">
    <name type="scientific">Natronoglomus mannanivorans</name>
    <dbReference type="NCBI Taxonomy" id="2979990"/>
    <lineage>
        <taxon>Archaea</taxon>
        <taxon>Methanobacteriati</taxon>
        <taxon>Methanobacteriota</taxon>
        <taxon>Stenosarchaea group</taxon>
        <taxon>Halobacteria</taxon>
        <taxon>Halobacteriales</taxon>
        <taxon>Natrialbaceae</taxon>
        <taxon>Natronoglomus</taxon>
    </lineage>
</organism>
<evidence type="ECO:0000256" key="3">
    <source>
        <dbReference type="ARBA" id="ARBA00022989"/>
    </source>
</evidence>
<keyword evidence="2 5" id="KW-0812">Transmembrane</keyword>
<proteinExistence type="predicted"/>
<evidence type="ECO:0000259" key="6">
    <source>
        <dbReference type="Pfam" id="PF04893"/>
    </source>
</evidence>
<feature type="transmembrane region" description="Helical" evidence="5">
    <location>
        <begin position="200"/>
        <end position="219"/>
    </location>
</feature>
<feature type="transmembrane region" description="Helical" evidence="5">
    <location>
        <begin position="100"/>
        <end position="127"/>
    </location>
</feature>
<dbReference type="RefSeq" id="WP_338004253.1">
    <property type="nucleotide sequence ID" value="NZ_JAOPKA010000008.1"/>
</dbReference>
<dbReference type="Pfam" id="PF04893">
    <property type="entry name" value="Yip1"/>
    <property type="match status" value="1"/>
</dbReference>
<evidence type="ECO:0000256" key="1">
    <source>
        <dbReference type="ARBA" id="ARBA00004141"/>
    </source>
</evidence>
<evidence type="ECO:0000256" key="2">
    <source>
        <dbReference type="ARBA" id="ARBA00022692"/>
    </source>
</evidence>
<feature type="transmembrane region" description="Helical" evidence="5">
    <location>
        <begin position="21"/>
        <end position="44"/>
    </location>
</feature>
<comment type="caution">
    <text evidence="7">The sequence shown here is derived from an EMBL/GenBank/DDBJ whole genome shotgun (WGS) entry which is preliminary data.</text>
</comment>
<dbReference type="GO" id="GO:0016020">
    <property type="term" value="C:membrane"/>
    <property type="evidence" value="ECO:0007669"/>
    <property type="project" value="UniProtKB-SubCell"/>
</dbReference>
<keyword evidence="4 5" id="KW-0472">Membrane</keyword>
<feature type="transmembrane region" description="Helical" evidence="5">
    <location>
        <begin position="64"/>
        <end position="88"/>
    </location>
</feature>